<dbReference type="Proteomes" id="UP000186030">
    <property type="component" value="Unassembled WGS sequence"/>
</dbReference>
<gene>
    <name evidence="1" type="ORF">BRO54_2352</name>
</gene>
<sequence>MKTIAYYISDYGFGHAARSVALIRQLLKMEEEVRIIICHSFALQFLRESLQGENRIVFRTLETDIGYVLRKDSIEPPEFDSFEVILGKWK</sequence>
<evidence type="ECO:0000313" key="2">
    <source>
        <dbReference type="Proteomes" id="UP000186030"/>
    </source>
</evidence>
<evidence type="ECO:0008006" key="3">
    <source>
        <dbReference type="Google" id="ProtNLM"/>
    </source>
</evidence>
<name>A0A1Q5SWR0_9BACL</name>
<evidence type="ECO:0000313" key="1">
    <source>
        <dbReference type="EMBL" id="OKO92449.1"/>
    </source>
</evidence>
<dbReference type="RefSeq" id="WP_074043961.1">
    <property type="nucleotide sequence ID" value="NZ_MQMG01000030.1"/>
</dbReference>
<reference evidence="1 2" key="1">
    <citation type="submission" date="2016-11" db="EMBL/GenBank/DDBJ databases">
        <authorList>
            <person name="Kadnikov V."/>
            <person name="Nazina T."/>
        </authorList>
    </citation>
    <scope>NUCLEOTIDE SEQUENCE [LARGE SCALE GENOMIC DNA]</scope>
    <source>
        <strain evidence="1 2">1017</strain>
    </source>
</reference>
<dbReference type="AlphaFoldDB" id="A0A1Q5SWR0"/>
<protein>
    <recommendedName>
        <fullName evidence="3">Glycosyl transferase family 28 C-terminal domain-containing protein</fullName>
    </recommendedName>
</protein>
<accession>A0A1Q5SWR0</accession>
<proteinExistence type="predicted"/>
<reference evidence="2" key="2">
    <citation type="submission" date="2017-01" db="EMBL/GenBank/DDBJ databases">
        <title>Genome sequencing and annotation of Geobacillus sp. 1017, a Hydrocarbon-Oxidizing Thermophilic Bacterium Isolated from a Heavy Oil Reservoir (China).</title>
        <authorList>
            <person name="Kadnikov V.V."/>
            <person name="Mardanov A.V."/>
            <person name="Poltaraus A.B."/>
            <person name="Sokolova D.S."/>
            <person name="Semenova E.M."/>
            <person name="Ravin N.V."/>
            <person name="Tourova T.P."/>
            <person name="Nazina T.N."/>
        </authorList>
    </citation>
    <scope>NUCLEOTIDE SEQUENCE [LARGE SCALE GENOMIC DNA]</scope>
    <source>
        <strain evidence="2">1017</strain>
    </source>
</reference>
<organism evidence="1 2">
    <name type="scientific">Geobacillus proteiniphilus</name>
    <dbReference type="NCBI Taxonomy" id="860353"/>
    <lineage>
        <taxon>Bacteria</taxon>
        <taxon>Bacillati</taxon>
        <taxon>Bacillota</taxon>
        <taxon>Bacilli</taxon>
        <taxon>Bacillales</taxon>
        <taxon>Anoxybacillaceae</taxon>
        <taxon>Geobacillus</taxon>
    </lineage>
</organism>
<comment type="caution">
    <text evidence="1">The sequence shown here is derived from an EMBL/GenBank/DDBJ whole genome shotgun (WGS) entry which is preliminary data.</text>
</comment>
<dbReference type="EMBL" id="MQMG01000030">
    <property type="protein sequence ID" value="OKO92449.1"/>
    <property type="molecule type" value="Genomic_DNA"/>
</dbReference>